<dbReference type="CDD" id="cd06261">
    <property type="entry name" value="TM_PBP2"/>
    <property type="match status" value="1"/>
</dbReference>
<reference evidence="10 12" key="2">
    <citation type="journal article" date="2019" name="Nat. Med.">
        <title>A library of human gut bacterial isolates paired with longitudinal multiomics data enables mechanistic microbiome research.</title>
        <authorList>
            <person name="Poyet M."/>
            <person name="Groussin M."/>
            <person name="Gibbons S.M."/>
            <person name="Avila-Pacheco J."/>
            <person name="Jiang X."/>
            <person name="Kearney S.M."/>
            <person name="Perrotta A.R."/>
            <person name="Berdy B."/>
            <person name="Zhao S."/>
            <person name="Lieberman T.D."/>
            <person name="Swanson P.K."/>
            <person name="Smith M."/>
            <person name="Roesemann S."/>
            <person name="Alexander J.E."/>
            <person name="Rich S.A."/>
            <person name="Livny J."/>
            <person name="Vlamakis H."/>
            <person name="Clish C."/>
            <person name="Bullock K."/>
            <person name="Deik A."/>
            <person name="Scott J."/>
            <person name="Pierce K.A."/>
            <person name="Xavier R.J."/>
            <person name="Alm E.J."/>
        </authorList>
    </citation>
    <scope>NUCLEOTIDE SEQUENCE [LARGE SCALE GENOMIC DNA]</scope>
    <source>
        <strain evidence="10 12">BIOML-A7</strain>
    </source>
</reference>
<dbReference type="EMBL" id="JXXK01000047">
    <property type="protein sequence ID" value="KJF38372.1"/>
    <property type="molecule type" value="Genomic_DNA"/>
</dbReference>
<evidence type="ECO:0000256" key="4">
    <source>
        <dbReference type="ARBA" id="ARBA00022692"/>
    </source>
</evidence>
<dbReference type="EMBL" id="WMZR01000046">
    <property type="protein sequence ID" value="MTS53242.1"/>
    <property type="molecule type" value="Genomic_DNA"/>
</dbReference>
<reference evidence="9" key="1">
    <citation type="submission" date="2015-02" db="EMBL/GenBank/DDBJ databases">
        <title>A novel member of the family Ruminococcaceae isolated from human feces.</title>
        <authorList>
            <person name="Shkoporov A.N."/>
            <person name="Chaplin A.V."/>
            <person name="Motuzova O.V."/>
            <person name="Kafarskaia L.I."/>
            <person name="Khokhlova E.V."/>
            <person name="Efimov B.A."/>
        </authorList>
    </citation>
    <scope>NUCLEOTIDE SEQUENCE [LARGE SCALE GENOMIC DNA]</scope>
    <source>
        <strain evidence="9">585-1</strain>
    </source>
</reference>
<gene>
    <name evidence="10" type="ORF">GMD52_17160</name>
    <name evidence="9" type="ORF">TQ39_18460</name>
</gene>
<dbReference type="PROSITE" id="PS50928">
    <property type="entry name" value="ABC_TM1"/>
    <property type="match status" value="1"/>
</dbReference>
<dbReference type="InterPro" id="IPR000515">
    <property type="entry name" value="MetI-like"/>
</dbReference>
<dbReference type="AlphaFoldDB" id="A0A0D8IUM4"/>
<keyword evidence="2 7" id="KW-0813">Transport</keyword>
<name>A0A0D8IUM4_9FIRM</name>
<evidence type="ECO:0000256" key="7">
    <source>
        <dbReference type="RuleBase" id="RU363032"/>
    </source>
</evidence>
<keyword evidence="5 7" id="KW-1133">Transmembrane helix</keyword>
<comment type="similarity">
    <text evidence="7">Belongs to the binding-protein-dependent transport system permease family.</text>
</comment>
<keyword evidence="3" id="KW-1003">Cell membrane</keyword>
<dbReference type="InterPro" id="IPR035906">
    <property type="entry name" value="MetI-like_sf"/>
</dbReference>
<sequence>MTNSVKSTSFSKPSLWREISRAKGWYLFVLPLLLFLIIFRYWPLYFLQIAFRDFRVTRPLENSNWVGFQYFQELFSTPGFWQAFCNTLIINLYKLLICFPLPIVLALLLMEIKSQRIRRPIQTILYLPHFISWVVVANILTNLLAFNGGAINNLRELLGLQPVMFLGAKEYFRGILVASDLWKEAGWSMIIYIAALAGIDPQLYEAADIDGANRWQKLVYITLKEIMPVVTVMLILRVGAIFGGSFDQVQTLLNPQVLPVGDTLDTFVYRVGIGNSRYSYSTAAGLFNSALSALFLFTSDRVAKRLGGQGVF</sequence>
<keyword evidence="11" id="KW-1185">Reference proteome</keyword>
<evidence type="ECO:0000313" key="10">
    <source>
        <dbReference type="EMBL" id="MTS53242.1"/>
    </source>
</evidence>
<dbReference type="SUPFAM" id="SSF161098">
    <property type="entry name" value="MetI-like"/>
    <property type="match status" value="1"/>
</dbReference>
<dbReference type="PANTHER" id="PTHR43227">
    <property type="entry name" value="BLL4140 PROTEIN"/>
    <property type="match status" value="1"/>
</dbReference>
<dbReference type="InterPro" id="IPR050809">
    <property type="entry name" value="UgpAE/MalFG_permease"/>
</dbReference>
<dbReference type="PATRIC" id="fig|1550024.3.peg.4233"/>
<evidence type="ECO:0000256" key="6">
    <source>
        <dbReference type="ARBA" id="ARBA00023136"/>
    </source>
</evidence>
<dbReference type="GeneID" id="42858519"/>
<evidence type="ECO:0000256" key="1">
    <source>
        <dbReference type="ARBA" id="ARBA00004651"/>
    </source>
</evidence>
<feature type="domain" description="ABC transmembrane type-1" evidence="8">
    <location>
        <begin position="84"/>
        <end position="299"/>
    </location>
</feature>
<feature type="transmembrane region" description="Helical" evidence="7">
    <location>
        <begin position="124"/>
        <end position="146"/>
    </location>
</feature>
<comment type="caution">
    <text evidence="9">The sequence shown here is derived from an EMBL/GenBank/DDBJ whole genome shotgun (WGS) entry which is preliminary data.</text>
</comment>
<accession>A0A0D8IUM4</accession>
<proteinExistence type="inferred from homology"/>
<dbReference type="Gene3D" id="1.10.3720.10">
    <property type="entry name" value="MetI-like"/>
    <property type="match status" value="1"/>
</dbReference>
<dbReference type="RefSeq" id="WP_050006617.1">
    <property type="nucleotide sequence ID" value="NZ_JAFHCJ010000054.1"/>
</dbReference>
<evidence type="ECO:0000259" key="8">
    <source>
        <dbReference type="PROSITE" id="PS50928"/>
    </source>
</evidence>
<organism evidence="9 11">
    <name type="scientific">Ruthenibacterium lactatiformans</name>
    <dbReference type="NCBI Taxonomy" id="1550024"/>
    <lineage>
        <taxon>Bacteria</taxon>
        <taxon>Bacillati</taxon>
        <taxon>Bacillota</taxon>
        <taxon>Clostridia</taxon>
        <taxon>Eubacteriales</taxon>
        <taxon>Oscillospiraceae</taxon>
        <taxon>Ruthenibacterium</taxon>
    </lineage>
</organism>
<feature type="transmembrane region" description="Helical" evidence="7">
    <location>
        <begin position="92"/>
        <end position="112"/>
    </location>
</feature>
<dbReference type="GO" id="GO:0005886">
    <property type="term" value="C:plasma membrane"/>
    <property type="evidence" value="ECO:0007669"/>
    <property type="project" value="UniProtKB-SubCell"/>
</dbReference>
<feature type="transmembrane region" description="Helical" evidence="7">
    <location>
        <begin position="24"/>
        <end position="42"/>
    </location>
</feature>
<comment type="subcellular location">
    <subcellularLocation>
        <location evidence="1 7">Cell membrane</location>
        <topology evidence="1 7">Multi-pass membrane protein</topology>
    </subcellularLocation>
</comment>
<dbReference type="GO" id="GO:0055085">
    <property type="term" value="P:transmembrane transport"/>
    <property type="evidence" value="ECO:0007669"/>
    <property type="project" value="InterPro"/>
</dbReference>
<protein>
    <submittedName>
        <fullName evidence="10">ABC transporter permease subunit</fullName>
    </submittedName>
</protein>
<evidence type="ECO:0000313" key="11">
    <source>
        <dbReference type="Proteomes" id="UP000032483"/>
    </source>
</evidence>
<keyword evidence="4 7" id="KW-0812">Transmembrane</keyword>
<dbReference type="Proteomes" id="UP000449193">
    <property type="component" value="Unassembled WGS sequence"/>
</dbReference>
<dbReference type="Proteomes" id="UP000032483">
    <property type="component" value="Unassembled WGS sequence"/>
</dbReference>
<dbReference type="PANTHER" id="PTHR43227:SF11">
    <property type="entry name" value="BLL4140 PROTEIN"/>
    <property type="match status" value="1"/>
</dbReference>
<evidence type="ECO:0000256" key="2">
    <source>
        <dbReference type="ARBA" id="ARBA00022448"/>
    </source>
</evidence>
<evidence type="ECO:0000256" key="5">
    <source>
        <dbReference type="ARBA" id="ARBA00022989"/>
    </source>
</evidence>
<dbReference type="Pfam" id="PF00528">
    <property type="entry name" value="BPD_transp_1"/>
    <property type="match status" value="1"/>
</dbReference>
<keyword evidence="6 7" id="KW-0472">Membrane</keyword>
<evidence type="ECO:0000256" key="3">
    <source>
        <dbReference type="ARBA" id="ARBA00022475"/>
    </source>
</evidence>
<evidence type="ECO:0000313" key="9">
    <source>
        <dbReference type="EMBL" id="KJF38372.1"/>
    </source>
</evidence>
<evidence type="ECO:0000313" key="12">
    <source>
        <dbReference type="Proteomes" id="UP000449193"/>
    </source>
</evidence>